<organism evidence="2 3">
    <name type="scientific">Trifolium medium</name>
    <dbReference type="NCBI Taxonomy" id="97028"/>
    <lineage>
        <taxon>Eukaryota</taxon>
        <taxon>Viridiplantae</taxon>
        <taxon>Streptophyta</taxon>
        <taxon>Embryophyta</taxon>
        <taxon>Tracheophyta</taxon>
        <taxon>Spermatophyta</taxon>
        <taxon>Magnoliopsida</taxon>
        <taxon>eudicotyledons</taxon>
        <taxon>Gunneridae</taxon>
        <taxon>Pentapetalae</taxon>
        <taxon>rosids</taxon>
        <taxon>fabids</taxon>
        <taxon>Fabales</taxon>
        <taxon>Fabaceae</taxon>
        <taxon>Papilionoideae</taxon>
        <taxon>50 kb inversion clade</taxon>
        <taxon>NPAAA clade</taxon>
        <taxon>Hologalegina</taxon>
        <taxon>IRL clade</taxon>
        <taxon>Trifolieae</taxon>
        <taxon>Trifolium</taxon>
    </lineage>
</organism>
<keyword evidence="3" id="KW-1185">Reference proteome</keyword>
<reference evidence="2 3" key="1">
    <citation type="journal article" date="2018" name="Front. Plant Sci.">
        <title>Red Clover (Trifolium pratense) and Zigzag Clover (T. medium) - A Picture of Genomic Similarities and Differences.</title>
        <authorList>
            <person name="Dluhosova J."/>
            <person name="Istvanek J."/>
            <person name="Nedelnik J."/>
            <person name="Repkova J."/>
        </authorList>
    </citation>
    <scope>NUCLEOTIDE SEQUENCE [LARGE SCALE GENOMIC DNA]</scope>
    <source>
        <strain evidence="3">cv. 10/8</strain>
        <tissue evidence="2">Leaf</tissue>
    </source>
</reference>
<comment type="caution">
    <text evidence="2">The sequence shown here is derived from an EMBL/GenBank/DDBJ whole genome shotgun (WGS) entry which is preliminary data.</text>
</comment>
<feature type="region of interest" description="Disordered" evidence="1">
    <location>
        <begin position="1"/>
        <end position="42"/>
    </location>
</feature>
<sequence length="42" mass="4600">MRSGSADEIPTQDLIKLHRGAKTGQERNKCYAVSTPPQSVTQ</sequence>
<evidence type="ECO:0000313" key="2">
    <source>
        <dbReference type="EMBL" id="MCI33007.1"/>
    </source>
</evidence>
<evidence type="ECO:0000256" key="1">
    <source>
        <dbReference type="SAM" id="MobiDB-lite"/>
    </source>
</evidence>
<name>A0A392R9X4_9FABA</name>
<dbReference type="Proteomes" id="UP000265520">
    <property type="component" value="Unassembled WGS sequence"/>
</dbReference>
<dbReference type="AlphaFoldDB" id="A0A392R9X4"/>
<feature type="non-terminal residue" evidence="2">
    <location>
        <position position="42"/>
    </location>
</feature>
<dbReference type="EMBL" id="LXQA010200705">
    <property type="protein sequence ID" value="MCI33007.1"/>
    <property type="molecule type" value="Genomic_DNA"/>
</dbReference>
<protein>
    <submittedName>
        <fullName evidence="2">Uncharacterized protein</fullName>
    </submittedName>
</protein>
<accession>A0A392R9X4</accession>
<proteinExistence type="predicted"/>
<evidence type="ECO:0000313" key="3">
    <source>
        <dbReference type="Proteomes" id="UP000265520"/>
    </source>
</evidence>